<keyword evidence="2" id="KW-1185">Reference proteome</keyword>
<accession>A0ACB9NTP8</accession>
<gene>
    <name evidence="1" type="ORF">MLD38_024779</name>
</gene>
<sequence>MEMLVLDEKDAGHWVYRGEGGANIVLSYTGSSPLFVGKVLRLQKALKGEGNCLNGSSCLSEHEKLLWRCYEEIVSAPTEGVAGRLFVQHVMSPLLGPKHVDAGIQVHASKKFLQEIAKNIESSRPSWRIDASEVDTLSESVLVISDHSLFPQSKYFNLGLVDGIHFVPTIVTPKNISVYQLKLSSLNVDSFHHRDISPDENAIKRRVTRFRMHRVLKFHHHEIEDLSDYDPLDLFSGSQERICRALKALFNNPQNNLRENESSEQLLNLHYISLNESLEIVRNFLTAATAKDCSLMFCLIQKKDAETCISHGTVSLQSFNQDFSYKAFFIDLDMKPLEKMEYYYELDQRIVCRYVEEMHIASAAENGSILQMFCNRKHERIAIFLGFLIKFRSSHFVYPVKIKLELFYSSHKLLLIPTARLELYYGYRSFTKAIYKTMETMVSISL</sequence>
<dbReference type="EMBL" id="CM042886">
    <property type="protein sequence ID" value="KAI4339893.1"/>
    <property type="molecule type" value="Genomic_DNA"/>
</dbReference>
<comment type="caution">
    <text evidence="1">The sequence shown here is derived from an EMBL/GenBank/DDBJ whole genome shotgun (WGS) entry which is preliminary data.</text>
</comment>
<protein>
    <submittedName>
        <fullName evidence="1">Uncharacterized protein</fullName>
    </submittedName>
</protein>
<dbReference type="Proteomes" id="UP001057402">
    <property type="component" value="Chromosome 7"/>
</dbReference>
<reference evidence="2" key="1">
    <citation type="journal article" date="2023" name="Front. Plant Sci.">
        <title>Chromosomal-level genome assembly of Melastoma candidum provides insights into trichome evolution.</title>
        <authorList>
            <person name="Zhong Y."/>
            <person name="Wu W."/>
            <person name="Sun C."/>
            <person name="Zou P."/>
            <person name="Liu Y."/>
            <person name="Dai S."/>
            <person name="Zhou R."/>
        </authorList>
    </citation>
    <scope>NUCLEOTIDE SEQUENCE [LARGE SCALE GENOMIC DNA]</scope>
</reference>
<evidence type="ECO:0000313" key="1">
    <source>
        <dbReference type="EMBL" id="KAI4339893.1"/>
    </source>
</evidence>
<proteinExistence type="predicted"/>
<evidence type="ECO:0000313" key="2">
    <source>
        <dbReference type="Proteomes" id="UP001057402"/>
    </source>
</evidence>
<organism evidence="1 2">
    <name type="scientific">Melastoma candidum</name>
    <dbReference type="NCBI Taxonomy" id="119954"/>
    <lineage>
        <taxon>Eukaryota</taxon>
        <taxon>Viridiplantae</taxon>
        <taxon>Streptophyta</taxon>
        <taxon>Embryophyta</taxon>
        <taxon>Tracheophyta</taxon>
        <taxon>Spermatophyta</taxon>
        <taxon>Magnoliopsida</taxon>
        <taxon>eudicotyledons</taxon>
        <taxon>Gunneridae</taxon>
        <taxon>Pentapetalae</taxon>
        <taxon>rosids</taxon>
        <taxon>malvids</taxon>
        <taxon>Myrtales</taxon>
        <taxon>Melastomataceae</taxon>
        <taxon>Melastomatoideae</taxon>
        <taxon>Melastomateae</taxon>
        <taxon>Melastoma</taxon>
    </lineage>
</organism>
<name>A0ACB9NTP8_9MYRT</name>